<evidence type="ECO:0000313" key="7">
    <source>
        <dbReference type="Proteomes" id="UP001224418"/>
    </source>
</evidence>
<dbReference type="EMBL" id="JAUSWN010000001">
    <property type="protein sequence ID" value="MDQ0478458.1"/>
    <property type="molecule type" value="Genomic_DNA"/>
</dbReference>
<dbReference type="Pfam" id="PF02659">
    <property type="entry name" value="Mntp"/>
    <property type="match status" value="1"/>
</dbReference>
<feature type="transmembrane region" description="Helical" evidence="5">
    <location>
        <begin position="103"/>
        <end position="121"/>
    </location>
</feature>
<protein>
    <submittedName>
        <fullName evidence="6">Mn2+ efflux pump MntP</fullName>
    </submittedName>
</protein>
<proteinExistence type="predicted"/>
<dbReference type="PANTHER" id="PTHR35529:SF1">
    <property type="entry name" value="MANGANESE EFFLUX PUMP MNTP-RELATED"/>
    <property type="match status" value="1"/>
</dbReference>
<evidence type="ECO:0000256" key="3">
    <source>
        <dbReference type="ARBA" id="ARBA00022989"/>
    </source>
</evidence>
<keyword evidence="7" id="KW-1185">Reference proteome</keyword>
<evidence type="ECO:0000256" key="5">
    <source>
        <dbReference type="SAM" id="Phobius"/>
    </source>
</evidence>
<evidence type="ECO:0000256" key="4">
    <source>
        <dbReference type="ARBA" id="ARBA00023136"/>
    </source>
</evidence>
<reference evidence="6 7" key="1">
    <citation type="submission" date="2023-07" db="EMBL/GenBank/DDBJ databases">
        <title>Genomic Encyclopedia of Type Strains, Phase IV (KMG-IV): sequencing the most valuable type-strain genomes for metagenomic binning, comparative biology and taxonomic classification.</title>
        <authorList>
            <person name="Goeker M."/>
        </authorList>
    </citation>
    <scope>NUCLEOTIDE SEQUENCE [LARGE SCALE GENOMIC DNA]</scope>
    <source>
        <strain evidence="6 7">DSM 1400</strain>
    </source>
</reference>
<feature type="transmembrane region" description="Helical" evidence="5">
    <location>
        <begin position="164"/>
        <end position="182"/>
    </location>
</feature>
<dbReference type="Proteomes" id="UP001224418">
    <property type="component" value="Unassembled WGS sequence"/>
</dbReference>
<dbReference type="PANTHER" id="PTHR35529">
    <property type="entry name" value="MANGANESE EFFLUX PUMP MNTP-RELATED"/>
    <property type="match status" value="1"/>
</dbReference>
<feature type="transmembrane region" description="Helical" evidence="5">
    <location>
        <begin position="38"/>
        <end position="57"/>
    </location>
</feature>
<evidence type="ECO:0000256" key="2">
    <source>
        <dbReference type="ARBA" id="ARBA00022692"/>
    </source>
</evidence>
<sequence>MNLNYLLVIALALALDAFGVALGIGLNPEVKFKNKIGFIFSFAFFQFLFAFIGGYGGILFSTYIASVPKILGGCVISLVGVIMIKEGMEKNKKNILLNLKTNIILGISVSIDAMVIGFTVLNDLNSVGVLINCTIIIGLVTLIMTTVAFLISKLLNKIEVFQKYADYIGGIILLFFGIKMMFI</sequence>
<keyword evidence="2 5" id="KW-0812">Transmembrane</keyword>
<organism evidence="6 7">
    <name type="scientific">Hathewaya limosa</name>
    <name type="common">Clostridium limosum</name>
    <dbReference type="NCBI Taxonomy" id="1536"/>
    <lineage>
        <taxon>Bacteria</taxon>
        <taxon>Bacillati</taxon>
        <taxon>Bacillota</taxon>
        <taxon>Clostridia</taxon>
        <taxon>Eubacteriales</taxon>
        <taxon>Clostridiaceae</taxon>
        <taxon>Hathewaya</taxon>
    </lineage>
</organism>
<accession>A0ABU0JN05</accession>
<feature type="transmembrane region" description="Helical" evidence="5">
    <location>
        <begin position="6"/>
        <end position="26"/>
    </location>
</feature>
<keyword evidence="3 5" id="KW-1133">Transmembrane helix</keyword>
<evidence type="ECO:0000313" key="6">
    <source>
        <dbReference type="EMBL" id="MDQ0478458.1"/>
    </source>
</evidence>
<evidence type="ECO:0000256" key="1">
    <source>
        <dbReference type="ARBA" id="ARBA00022475"/>
    </source>
</evidence>
<dbReference type="InterPro" id="IPR003810">
    <property type="entry name" value="Mntp/YtaF"/>
</dbReference>
<name>A0ABU0JN05_HATLI</name>
<keyword evidence="4 5" id="KW-0472">Membrane</keyword>
<comment type="caution">
    <text evidence="6">The sequence shown here is derived from an EMBL/GenBank/DDBJ whole genome shotgun (WGS) entry which is preliminary data.</text>
</comment>
<feature type="transmembrane region" description="Helical" evidence="5">
    <location>
        <begin position="63"/>
        <end position="82"/>
    </location>
</feature>
<feature type="transmembrane region" description="Helical" evidence="5">
    <location>
        <begin position="127"/>
        <end position="152"/>
    </location>
</feature>
<gene>
    <name evidence="6" type="ORF">QOZ93_000159</name>
</gene>
<dbReference type="RefSeq" id="WP_307354753.1">
    <property type="nucleotide sequence ID" value="NZ_BAAACJ010000024.1"/>
</dbReference>
<keyword evidence="1" id="KW-1003">Cell membrane</keyword>